<name>A0ABV2CK11_9RHOO</name>
<dbReference type="Gene3D" id="6.10.340.10">
    <property type="match status" value="1"/>
</dbReference>
<evidence type="ECO:0000313" key="16">
    <source>
        <dbReference type="Proteomes" id="UP001548590"/>
    </source>
</evidence>
<dbReference type="SUPFAM" id="SSF55874">
    <property type="entry name" value="ATPase domain of HSP90 chaperone/DNA topoisomerase II/histidine kinase"/>
    <property type="match status" value="1"/>
</dbReference>
<protein>
    <recommendedName>
        <fullName evidence="3">histidine kinase</fullName>
        <ecNumber evidence="3">2.7.13.3</ecNumber>
    </recommendedName>
</protein>
<dbReference type="Pfam" id="PF00512">
    <property type="entry name" value="HisKA"/>
    <property type="match status" value="1"/>
</dbReference>
<evidence type="ECO:0000256" key="12">
    <source>
        <dbReference type="SAM" id="Phobius"/>
    </source>
</evidence>
<evidence type="ECO:0000256" key="2">
    <source>
        <dbReference type="ARBA" id="ARBA00004651"/>
    </source>
</evidence>
<dbReference type="InterPro" id="IPR036097">
    <property type="entry name" value="HisK_dim/P_sf"/>
</dbReference>
<accession>A0ABV2CK11</accession>
<dbReference type="EC" id="2.7.13.3" evidence="3"/>
<keyword evidence="11" id="KW-0175">Coiled coil</keyword>
<dbReference type="SMART" id="SM00387">
    <property type="entry name" value="HATPase_c"/>
    <property type="match status" value="1"/>
</dbReference>
<dbReference type="InterPro" id="IPR003660">
    <property type="entry name" value="HAMP_dom"/>
</dbReference>
<keyword evidence="7 12" id="KW-0812">Transmembrane</keyword>
<dbReference type="InterPro" id="IPR036890">
    <property type="entry name" value="HATPase_C_sf"/>
</dbReference>
<comment type="subcellular location">
    <subcellularLocation>
        <location evidence="2">Cell membrane</location>
        <topology evidence="2">Multi-pass membrane protein</topology>
    </subcellularLocation>
</comment>
<dbReference type="CDD" id="cd00082">
    <property type="entry name" value="HisKA"/>
    <property type="match status" value="1"/>
</dbReference>
<dbReference type="SMART" id="SM00388">
    <property type="entry name" value="HisKA"/>
    <property type="match status" value="1"/>
</dbReference>
<dbReference type="PANTHER" id="PTHR45339">
    <property type="entry name" value="HYBRID SIGNAL TRANSDUCTION HISTIDINE KINASE J"/>
    <property type="match status" value="1"/>
</dbReference>
<dbReference type="SUPFAM" id="SSF103190">
    <property type="entry name" value="Sensory domain-like"/>
    <property type="match status" value="1"/>
</dbReference>
<reference evidence="15 16" key="1">
    <citation type="submission" date="2024-07" db="EMBL/GenBank/DDBJ databases">
        <title>Uliginosibacterium paludis KCTC:42655.</title>
        <authorList>
            <person name="Kim M.K."/>
        </authorList>
    </citation>
    <scope>NUCLEOTIDE SEQUENCE [LARGE SCALE GENOMIC DNA]</scope>
    <source>
        <strain evidence="15 16">KCTC 42655</strain>
    </source>
</reference>
<evidence type="ECO:0000256" key="7">
    <source>
        <dbReference type="ARBA" id="ARBA00022692"/>
    </source>
</evidence>
<dbReference type="Gene3D" id="3.30.565.10">
    <property type="entry name" value="Histidine kinase-like ATPase, C-terminal domain"/>
    <property type="match status" value="1"/>
</dbReference>
<evidence type="ECO:0000256" key="8">
    <source>
        <dbReference type="ARBA" id="ARBA00022777"/>
    </source>
</evidence>
<comment type="caution">
    <text evidence="15">The sequence shown here is derived from an EMBL/GenBank/DDBJ whole genome shotgun (WGS) entry which is preliminary data.</text>
</comment>
<dbReference type="Pfam" id="PF00672">
    <property type="entry name" value="HAMP"/>
    <property type="match status" value="1"/>
</dbReference>
<proteinExistence type="predicted"/>
<evidence type="ECO:0000313" key="15">
    <source>
        <dbReference type="EMBL" id="MET1488234.1"/>
    </source>
</evidence>
<dbReference type="Proteomes" id="UP001548590">
    <property type="component" value="Unassembled WGS sequence"/>
</dbReference>
<dbReference type="InterPro" id="IPR003594">
    <property type="entry name" value="HATPase_dom"/>
</dbReference>
<dbReference type="SMART" id="SM00304">
    <property type="entry name" value="HAMP"/>
    <property type="match status" value="1"/>
</dbReference>
<evidence type="ECO:0000259" key="13">
    <source>
        <dbReference type="PROSITE" id="PS50109"/>
    </source>
</evidence>
<dbReference type="PROSITE" id="PS50885">
    <property type="entry name" value="HAMP"/>
    <property type="match status" value="1"/>
</dbReference>
<dbReference type="SUPFAM" id="SSF47384">
    <property type="entry name" value="Homodimeric domain of signal transducing histidine kinase"/>
    <property type="match status" value="1"/>
</dbReference>
<evidence type="ECO:0000256" key="1">
    <source>
        <dbReference type="ARBA" id="ARBA00000085"/>
    </source>
</evidence>
<organism evidence="15 16">
    <name type="scientific">Uliginosibacterium paludis</name>
    <dbReference type="NCBI Taxonomy" id="1615952"/>
    <lineage>
        <taxon>Bacteria</taxon>
        <taxon>Pseudomonadati</taxon>
        <taxon>Pseudomonadota</taxon>
        <taxon>Betaproteobacteria</taxon>
        <taxon>Rhodocyclales</taxon>
        <taxon>Zoogloeaceae</taxon>
        <taxon>Uliginosibacterium</taxon>
    </lineage>
</organism>
<dbReference type="Gene3D" id="1.10.287.130">
    <property type="match status" value="1"/>
</dbReference>
<keyword evidence="6" id="KW-0808">Transferase</keyword>
<evidence type="ECO:0000256" key="11">
    <source>
        <dbReference type="SAM" id="Coils"/>
    </source>
</evidence>
<keyword evidence="8" id="KW-0418">Kinase</keyword>
<dbReference type="Pfam" id="PF02518">
    <property type="entry name" value="HATPase_c"/>
    <property type="match status" value="1"/>
</dbReference>
<gene>
    <name evidence="15" type="ORF">ABVT11_00230</name>
</gene>
<keyword evidence="15" id="KW-0547">Nucleotide-binding</keyword>
<dbReference type="RefSeq" id="WP_345926162.1">
    <property type="nucleotide sequence ID" value="NZ_JBDIVF010000003.1"/>
</dbReference>
<dbReference type="PRINTS" id="PR00344">
    <property type="entry name" value="BCTRLSENSOR"/>
</dbReference>
<feature type="domain" description="Histidine kinase" evidence="13">
    <location>
        <begin position="268"/>
        <end position="484"/>
    </location>
</feature>
<keyword evidence="15" id="KW-0067">ATP-binding</keyword>
<dbReference type="SUPFAM" id="SSF158472">
    <property type="entry name" value="HAMP domain-like"/>
    <property type="match status" value="1"/>
</dbReference>
<dbReference type="CDD" id="cd06225">
    <property type="entry name" value="HAMP"/>
    <property type="match status" value="1"/>
</dbReference>
<evidence type="ECO:0000256" key="9">
    <source>
        <dbReference type="ARBA" id="ARBA00022989"/>
    </source>
</evidence>
<evidence type="ECO:0000256" key="5">
    <source>
        <dbReference type="ARBA" id="ARBA00022553"/>
    </source>
</evidence>
<feature type="transmembrane region" description="Helical" evidence="12">
    <location>
        <begin position="167"/>
        <end position="190"/>
    </location>
</feature>
<evidence type="ECO:0000256" key="3">
    <source>
        <dbReference type="ARBA" id="ARBA00012438"/>
    </source>
</evidence>
<keyword evidence="4" id="KW-1003">Cell membrane</keyword>
<sequence length="499" mass="54419">MRLGLRSKILAIAALVIVFVTASFAVTGTLVYLTHHVELLQSRSHAVARGLSIQLQRINSLGIAIADITGFDAQCREAVRSYPGVEYALVASPEGEILFADRPGLSGTKIGSQPLLEALRQGRSDTRIPDEASYAVIEPVLSASGRPIANVIVAFPRSDIENKIRHMLQAGVIAGGCVGLLGLLVLYAMLRHFVTQPISALMKVVSDLQAHPGDYSARVPAQRDDEIGLLVGGFNRLLDRIEEREHELVKARDASDKANRTKSDFLAAMSHDLRTPMHAILSMNELLRGTELSEKQRRYSHNVHKAGHWLLGIINDILTFSRIEAGKLELIQEVFSLRQLVEDTLALQEDFAHGKKLSLSCSISPELPDFLIGDAPRLMQMLTNLISNAIRYTNEGSVHLDVMPLHQRVSFSVTDTGVGIDPGKLHLLFEPFTQVANADSQRRSGTGLGLSIVKQLAEAMGGEVGVDSSLQHGATFWFTARLGVAEAVHRPPQRLAESA</sequence>
<keyword evidence="12" id="KW-0472">Membrane</keyword>
<dbReference type="InterPro" id="IPR003661">
    <property type="entry name" value="HisK_dim/P_dom"/>
</dbReference>
<keyword evidence="10" id="KW-0902">Two-component regulatory system</keyword>
<evidence type="ECO:0000256" key="10">
    <source>
        <dbReference type="ARBA" id="ARBA00023012"/>
    </source>
</evidence>
<dbReference type="GO" id="GO:0005524">
    <property type="term" value="F:ATP binding"/>
    <property type="evidence" value="ECO:0007669"/>
    <property type="project" value="UniProtKB-KW"/>
</dbReference>
<feature type="coiled-coil region" evidence="11">
    <location>
        <begin position="234"/>
        <end position="261"/>
    </location>
</feature>
<dbReference type="InterPro" id="IPR005467">
    <property type="entry name" value="His_kinase_dom"/>
</dbReference>
<dbReference type="InterPro" id="IPR029151">
    <property type="entry name" value="Sensor-like_sf"/>
</dbReference>
<feature type="domain" description="HAMP" evidence="14">
    <location>
        <begin position="192"/>
        <end position="246"/>
    </location>
</feature>
<evidence type="ECO:0000256" key="4">
    <source>
        <dbReference type="ARBA" id="ARBA00022475"/>
    </source>
</evidence>
<dbReference type="CDD" id="cd16922">
    <property type="entry name" value="HATPase_EvgS-ArcB-TorS-like"/>
    <property type="match status" value="1"/>
</dbReference>
<keyword evidence="5" id="KW-0597">Phosphoprotein</keyword>
<dbReference type="PROSITE" id="PS50109">
    <property type="entry name" value="HIS_KIN"/>
    <property type="match status" value="1"/>
</dbReference>
<keyword evidence="16" id="KW-1185">Reference proteome</keyword>
<evidence type="ECO:0000259" key="14">
    <source>
        <dbReference type="PROSITE" id="PS50885"/>
    </source>
</evidence>
<keyword evidence="9 12" id="KW-1133">Transmembrane helix</keyword>
<evidence type="ECO:0000256" key="6">
    <source>
        <dbReference type="ARBA" id="ARBA00022679"/>
    </source>
</evidence>
<dbReference type="InterPro" id="IPR004358">
    <property type="entry name" value="Sig_transdc_His_kin-like_C"/>
</dbReference>
<dbReference type="PANTHER" id="PTHR45339:SF1">
    <property type="entry name" value="HYBRID SIGNAL TRANSDUCTION HISTIDINE KINASE J"/>
    <property type="match status" value="1"/>
</dbReference>
<dbReference type="EMBL" id="JBEWLZ010000001">
    <property type="protein sequence ID" value="MET1488234.1"/>
    <property type="molecule type" value="Genomic_DNA"/>
</dbReference>
<comment type="catalytic activity">
    <reaction evidence="1">
        <text>ATP + protein L-histidine = ADP + protein N-phospho-L-histidine.</text>
        <dbReference type="EC" id="2.7.13.3"/>
    </reaction>
</comment>